<feature type="non-terminal residue" evidence="1">
    <location>
        <position position="8"/>
    </location>
</feature>
<gene>
    <name evidence="1" type="ORF">Tci_520056</name>
</gene>
<reference evidence="1" key="1">
    <citation type="journal article" date="2019" name="Sci. Rep.">
        <title>Draft genome of Tanacetum cinerariifolium, the natural source of mosquito coil.</title>
        <authorList>
            <person name="Yamashiro T."/>
            <person name="Shiraishi A."/>
            <person name="Satake H."/>
            <person name="Nakayama K."/>
        </authorList>
    </citation>
    <scope>NUCLEOTIDE SEQUENCE</scope>
</reference>
<name>A0A699IFC0_TANCI</name>
<evidence type="ECO:0000313" key="1">
    <source>
        <dbReference type="EMBL" id="GEZ48083.1"/>
    </source>
</evidence>
<sequence length="8" mass="1112">MHYKKYEN</sequence>
<organism evidence="1">
    <name type="scientific">Tanacetum cinerariifolium</name>
    <name type="common">Dalmatian daisy</name>
    <name type="synonym">Chrysanthemum cinerariifolium</name>
    <dbReference type="NCBI Taxonomy" id="118510"/>
    <lineage>
        <taxon>Eukaryota</taxon>
        <taxon>Viridiplantae</taxon>
        <taxon>Streptophyta</taxon>
        <taxon>Embryophyta</taxon>
        <taxon>Tracheophyta</taxon>
        <taxon>Spermatophyta</taxon>
        <taxon>Magnoliopsida</taxon>
        <taxon>eudicotyledons</taxon>
        <taxon>Gunneridae</taxon>
        <taxon>Pentapetalae</taxon>
        <taxon>asterids</taxon>
        <taxon>campanulids</taxon>
        <taxon>Asterales</taxon>
        <taxon>Asteraceae</taxon>
        <taxon>Asteroideae</taxon>
        <taxon>Anthemideae</taxon>
        <taxon>Anthemidinae</taxon>
        <taxon>Tanacetum</taxon>
    </lineage>
</organism>
<dbReference type="EMBL" id="BKCJ010284070">
    <property type="protein sequence ID" value="GEZ48083.1"/>
    <property type="molecule type" value="Genomic_DNA"/>
</dbReference>
<proteinExistence type="predicted"/>
<protein>
    <submittedName>
        <fullName evidence="1">Uncharacterized protein</fullName>
    </submittedName>
</protein>
<comment type="caution">
    <text evidence="1">The sequence shown here is derived from an EMBL/GenBank/DDBJ whole genome shotgun (WGS) entry which is preliminary data.</text>
</comment>
<accession>A0A699IFC0</accession>